<organism evidence="1 2">
    <name type="scientific">Tepidiforma flava</name>
    <dbReference type="NCBI Taxonomy" id="3004094"/>
    <lineage>
        <taxon>Bacteria</taxon>
        <taxon>Bacillati</taxon>
        <taxon>Chloroflexota</taxon>
        <taxon>Tepidiformia</taxon>
        <taxon>Tepidiformales</taxon>
        <taxon>Tepidiformaceae</taxon>
        <taxon>Tepidiforma</taxon>
    </lineage>
</organism>
<evidence type="ECO:0000313" key="1">
    <source>
        <dbReference type="EMBL" id="WBL35174.1"/>
    </source>
</evidence>
<proteinExistence type="predicted"/>
<accession>A0ABY7M3P5</accession>
<sequence length="260" mass="27260">MRTRLLAALLIPALVLALLAGAFLGRDRAASAAQLLRGWNNIAYFGQAAPPAQALAPLTGEYTAVYRWDPATQAYQLYAPGVPGFVNTLTTINPGDAIWVHYTGSGREFNTGAPPSGSVPAGGSGKLSIAASTFVPASDLAVYEKSFNQLYPLNTDPASQRYFAPVHLPHGATITTMTAAFEGTGDTVKIRLDYTPITNGDTPGAVYILAEVRSSAGPSPQTASAYAHQVDNGANVYFLVVDLTGGTASKLRGVTISYTY</sequence>
<evidence type="ECO:0000313" key="2">
    <source>
        <dbReference type="Proteomes" id="UP001212803"/>
    </source>
</evidence>
<dbReference type="RefSeq" id="WP_270055702.1">
    <property type="nucleotide sequence ID" value="NZ_CP115149.1"/>
</dbReference>
<keyword evidence="2" id="KW-1185">Reference proteome</keyword>
<gene>
    <name evidence="1" type="ORF">O0235_10275</name>
</gene>
<dbReference type="Proteomes" id="UP001212803">
    <property type="component" value="Chromosome"/>
</dbReference>
<protein>
    <submittedName>
        <fullName evidence="1">Uncharacterized protein</fullName>
    </submittedName>
</protein>
<dbReference type="EMBL" id="CP115149">
    <property type="protein sequence ID" value="WBL35174.1"/>
    <property type="molecule type" value="Genomic_DNA"/>
</dbReference>
<name>A0ABY7M3P5_9CHLR</name>
<reference evidence="1 2" key="1">
    <citation type="journal article" date="2023" name="ISME J.">
        <title>Thermophilic Dehalococcoidia with unusual traits shed light on an unexpected past.</title>
        <authorList>
            <person name="Palmer M."/>
            <person name="Covington J.K."/>
            <person name="Zhou E.M."/>
            <person name="Thomas S.C."/>
            <person name="Habib N."/>
            <person name="Seymour C.O."/>
            <person name="Lai D."/>
            <person name="Johnston J."/>
            <person name="Hashimi A."/>
            <person name="Jiao J.Y."/>
            <person name="Muok A.R."/>
            <person name="Liu L."/>
            <person name="Xian W.D."/>
            <person name="Zhi X.Y."/>
            <person name="Li M.M."/>
            <person name="Silva L.P."/>
            <person name="Bowen B.P."/>
            <person name="Louie K."/>
            <person name="Briegel A."/>
            <person name="Pett-Ridge J."/>
            <person name="Weber P.K."/>
            <person name="Tocheva E.I."/>
            <person name="Woyke T."/>
            <person name="Northen T.R."/>
            <person name="Mayali X."/>
            <person name="Li W.J."/>
            <person name="Hedlund B.P."/>
        </authorList>
    </citation>
    <scope>NUCLEOTIDE SEQUENCE [LARGE SCALE GENOMIC DNA]</scope>
    <source>
        <strain evidence="1 2">YIM 72310</strain>
    </source>
</reference>